<evidence type="ECO:0000256" key="3">
    <source>
        <dbReference type="ARBA" id="ARBA00023242"/>
    </source>
</evidence>
<dbReference type="STRING" id="67003.A0A1X0P8N9"/>
<dbReference type="Proteomes" id="UP000192257">
    <property type="component" value="Unassembled WGS sequence"/>
</dbReference>
<feature type="compositionally biased region" description="Basic and acidic residues" evidence="4">
    <location>
        <begin position="63"/>
        <end position="77"/>
    </location>
</feature>
<dbReference type="AlphaFoldDB" id="A0A1X0P8N9"/>
<evidence type="ECO:0000256" key="1">
    <source>
        <dbReference type="ARBA" id="ARBA00004123"/>
    </source>
</evidence>
<dbReference type="GeneID" id="39981373"/>
<dbReference type="Pfam" id="PF01125">
    <property type="entry name" value="BUD31"/>
    <property type="match status" value="1"/>
</dbReference>
<dbReference type="VEuPathDB" id="TriTrypDB:TM35_000022750"/>
<protein>
    <recommendedName>
        <fullName evidence="7">G10 protein</fullName>
    </recommendedName>
</protein>
<evidence type="ECO:0000256" key="4">
    <source>
        <dbReference type="SAM" id="MobiDB-lite"/>
    </source>
</evidence>
<dbReference type="EMBL" id="NBCO01000002">
    <property type="protein sequence ID" value="ORC92949.1"/>
    <property type="molecule type" value="Genomic_DNA"/>
</dbReference>
<comment type="subcellular location">
    <subcellularLocation>
        <location evidence="1">Nucleus</location>
    </subcellularLocation>
</comment>
<organism evidence="5 6">
    <name type="scientific">Trypanosoma theileri</name>
    <dbReference type="NCBI Taxonomy" id="67003"/>
    <lineage>
        <taxon>Eukaryota</taxon>
        <taxon>Discoba</taxon>
        <taxon>Euglenozoa</taxon>
        <taxon>Kinetoplastea</taxon>
        <taxon>Metakinetoplastina</taxon>
        <taxon>Trypanosomatida</taxon>
        <taxon>Trypanosomatidae</taxon>
        <taxon>Trypanosoma</taxon>
    </lineage>
</organism>
<evidence type="ECO:0000313" key="5">
    <source>
        <dbReference type="EMBL" id="ORC92949.1"/>
    </source>
</evidence>
<proteinExistence type="inferred from homology"/>
<evidence type="ECO:0000256" key="2">
    <source>
        <dbReference type="ARBA" id="ARBA00005287"/>
    </source>
</evidence>
<feature type="region of interest" description="Disordered" evidence="4">
    <location>
        <begin position="26"/>
        <end position="80"/>
    </location>
</feature>
<evidence type="ECO:0008006" key="7">
    <source>
        <dbReference type="Google" id="ProtNLM"/>
    </source>
</evidence>
<dbReference type="PANTHER" id="PTHR19411">
    <property type="entry name" value="PROTEIN BUD31-RELATED"/>
    <property type="match status" value="1"/>
</dbReference>
<feature type="compositionally biased region" description="Low complexity" evidence="4">
    <location>
        <begin position="45"/>
        <end position="56"/>
    </location>
</feature>
<reference evidence="5 6" key="1">
    <citation type="submission" date="2017-03" db="EMBL/GenBank/DDBJ databases">
        <title>An alternative strategy for trypanosome survival in the mammalian bloodstream revealed through genome and transcriptome analysis of the ubiquitous bovine parasite Trypanosoma (Megatrypanum) theileri.</title>
        <authorList>
            <person name="Kelly S."/>
            <person name="Ivens A."/>
            <person name="Mott A."/>
            <person name="O'Neill E."/>
            <person name="Emms D."/>
            <person name="Macleod O."/>
            <person name="Voorheis P."/>
            <person name="Matthews J."/>
            <person name="Matthews K."/>
            <person name="Carrington M."/>
        </authorList>
    </citation>
    <scope>NUCLEOTIDE SEQUENCE [LARGE SCALE GENOMIC DNA]</scope>
    <source>
        <strain evidence="5">Edinburgh</strain>
    </source>
</reference>
<feature type="region of interest" description="Disordered" evidence="4">
    <location>
        <begin position="220"/>
        <end position="241"/>
    </location>
</feature>
<dbReference type="OrthoDB" id="277109at2759"/>
<gene>
    <name evidence="5" type="ORF">TM35_000022750</name>
</gene>
<dbReference type="GO" id="GO:0005681">
    <property type="term" value="C:spliceosomal complex"/>
    <property type="evidence" value="ECO:0007669"/>
    <property type="project" value="TreeGrafter"/>
</dbReference>
<dbReference type="InterPro" id="IPR001748">
    <property type="entry name" value="BUD31"/>
</dbReference>
<sequence length="241" mass="27360">MPKIRPGMKRPPPGFELISDKLDEYDEDMRQALSDDPMQSQLPLSKQNTKKSSSNKGVVVGQKDTEKSEDTVEKVGDNDEDYEKPLPPLWRVARINRERTRYVYDACYREKMISSEVLNYCCEMNFVDAGLVRRWKLPGYERLCCTACCVPGTASAAARLVNKYANRHKTDRRGRCEDEHDGTCICRVPAEQRRNKRFAGCTVCGCTGCGSGEKRERDSLAEKSEAATAAKIMRNEKELEE</sequence>
<accession>A0A1X0P8N9</accession>
<dbReference type="RefSeq" id="XP_028887015.1">
    <property type="nucleotide sequence ID" value="XM_029021593.1"/>
</dbReference>
<keyword evidence="3" id="KW-0539">Nucleus</keyword>
<keyword evidence="6" id="KW-1185">Reference proteome</keyword>
<comment type="similarity">
    <text evidence="2">Belongs to the BUD31 (G10) family.</text>
</comment>
<dbReference type="PANTHER" id="PTHR19411:SF0">
    <property type="entry name" value="PROTEIN BUD31 HOMOLOG"/>
    <property type="match status" value="1"/>
</dbReference>
<name>A0A1X0P8N9_9TRYP</name>
<comment type="caution">
    <text evidence="5">The sequence shown here is derived from an EMBL/GenBank/DDBJ whole genome shotgun (WGS) entry which is preliminary data.</text>
</comment>
<evidence type="ECO:0000313" key="6">
    <source>
        <dbReference type="Proteomes" id="UP000192257"/>
    </source>
</evidence>
<dbReference type="GO" id="GO:0000398">
    <property type="term" value="P:mRNA splicing, via spliceosome"/>
    <property type="evidence" value="ECO:0007669"/>
    <property type="project" value="TreeGrafter"/>
</dbReference>